<dbReference type="VEuPathDB" id="FungiDB:FOIG_00522"/>
<accession>X0KAB9</accession>
<dbReference type="RefSeq" id="XP_031072487.1">
    <property type="nucleotide sequence ID" value="XM_031196720.1"/>
</dbReference>
<comment type="function">
    <text evidence="4">Required for the assembly of mitochondrial cytochrome c oxidase.</text>
</comment>
<dbReference type="GO" id="GO:0033617">
    <property type="term" value="P:mitochondrial respiratory chain complex IV assembly"/>
    <property type="evidence" value="ECO:0007669"/>
    <property type="project" value="TreeGrafter"/>
</dbReference>
<dbReference type="GeneID" id="42025697"/>
<dbReference type="InterPro" id="IPR051383">
    <property type="entry name" value="COX19"/>
</dbReference>
<reference evidence="7" key="1">
    <citation type="submission" date="2011-11" db="EMBL/GenBank/DDBJ databases">
        <title>The Genome Sequence of Fusarium oxysporum II5.</title>
        <authorList>
            <consortium name="The Broad Institute Genome Sequencing Platform"/>
            <person name="Ma L.-J."/>
            <person name="Gale L.R."/>
            <person name="Schwartz D.C."/>
            <person name="Zhou S."/>
            <person name="Corby-Kistler H."/>
            <person name="Young S.K."/>
            <person name="Zeng Q."/>
            <person name="Gargeya S."/>
            <person name="Fitzgerald M."/>
            <person name="Haas B."/>
            <person name="Abouelleil A."/>
            <person name="Alvarado L."/>
            <person name="Arachchi H.M."/>
            <person name="Berlin A."/>
            <person name="Brown A."/>
            <person name="Chapman S.B."/>
            <person name="Chen Z."/>
            <person name="Dunbar C."/>
            <person name="Freedman E."/>
            <person name="Gearin G."/>
            <person name="Goldberg J."/>
            <person name="Griggs A."/>
            <person name="Gujja S."/>
            <person name="Heiman D."/>
            <person name="Howarth C."/>
            <person name="Larson L."/>
            <person name="Lui A."/>
            <person name="MacDonald P.J.P."/>
            <person name="Montmayeur A."/>
            <person name="Murphy C."/>
            <person name="Neiman D."/>
            <person name="Pearson M."/>
            <person name="Priest M."/>
            <person name="Roberts A."/>
            <person name="Saif S."/>
            <person name="Shea T."/>
            <person name="Shenoy N."/>
            <person name="Sisk P."/>
            <person name="Stolte C."/>
            <person name="Sykes S."/>
            <person name="Wortman J."/>
            <person name="Nusbaum C."/>
            <person name="Birren B."/>
        </authorList>
    </citation>
    <scope>NUCLEOTIDE SEQUENCE [LARGE SCALE GENOMIC DNA]</scope>
    <source>
        <strain evidence="7">54006</strain>
    </source>
</reference>
<organism evidence="7">
    <name type="scientific">Fusarium odoratissimum (strain NRRL 54006)</name>
    <dbReference type="NCBI Taxonomy" id="1089451"/>
    <lineage>
        <taxon>Eukaryota</taxon>
        <taxon>Fungi</taxon>
        <taxon>Dikarya</taxon>
        <taxon>Ascomycota</taxon>
        <taxon>Pezizomycotina</taxon>
        <taxon>Sordariomycetes</taxon>
        <taxon>Hypocreomycetidae</taxon>
        <taxon>Hypocreales</taxon>
        <taxon>Nectriaceae</taxon>
        <taxon>Fusarium</taxon>
        <taxon>Fusarium oxysporum species complex</taxon>
        <taxon>Fusarium oxysporum f. sp. cubense (strain race 4)</taxon>
    </lineage>
</organism>
<dbReference type="EMBL" id="JH658272">
    <property type="protein sequence ID" value="EXM10398.1"/>
    <property type="molecule type" value="Genomic_DNA"/>
</dbReference>
<keyword evidence="2" id="KW-0963">Cytoplasm</keyword>
<evidence type="ECO:0000256" key="5">
    <source>
        <dbReference type="ARBA" id="ARBA00038223"/>
    </source>
</evidence>
<evidence type="ECO:0000256" key="4">
    <source>
        <dbReference type="ARBA" id="ARBA00037279"/>
    </source>
</evidence>
<dbReference type="GO" id="GO:0005758">
    <property type="term" value="C:mitochondrial intermembrane space"/>
    <property type="evidence" value="ECO:0007669"/>
    <property type="project" value="TreeGrafter"/>
</dbReference>
<sequence>MPSSRPLYWLYRRFLGCEVPPLLTAFTPDLLRSCVAEAVPRHQPHLTGCSYPPLGALTRFATRPDFSTVLKEHEDGNRCTRNQPEDQYGHGIMSTFGSPGPLPTTKPTPPQRGSFPLDHDGECKTYMTKYLSCMKKVRGLNDEECRDLAKAYLSCRMDRNLMARDEFKNLGFTESPPPSAVKATLEGDKGTKD</sequence>
<evidence type="ECO:0008006" key="8">
    <source>
        <dbReference type="Google" id="ProtNLM"/>
    </source>
</evidence>
<reference evidence="7" key="2">
    <citation type="submission" date="2012-05" db="EMBL/GenBank/DDBJ databases">
        <title>The Genome Annotation of Fusarium oxysporum II5.</title>
        <authorList>
            <consortium name="The Broad Institute Genomics Platform"/>
            <person name="Ma L.-J."/>
            <person name="Corby-Kistler H."/>
            <person name="Broz K."/>
            <person name="Gale L.R."/>
            <person name="Jonkers W."/>
            <person name="O'Donnell K."/>
            <person name="Ploetz R."/>
            <person name="Steinberg C."/>
            <person name="Schwartz D.C."/>
            <person name="VanEtten H."/>
            <person name="Zhou S."/>
            <person name="Young S.K."/>
            <person name="Zeng Q."/>
            <person name="Gargeya S."/>
            <person name="Fitzgerald M."/>
            <person name="Abouelleil A."/>
            <person name="Alvarado L."/>
            <person name="Chapman S.B."/>
            <person name="Gainer-Dewar J."/>
            <person name="Goldberg J."/>
            <person name="Griggs A."/>
            <person name="Gujja S."/>
            <person name="Hansen M."/>
            <person name="Howarth C."/>
            <person name="Imamovic A."/>
            <person name="Ireland A."/>
            <person name="Larimer J."/>
            <person name="McCowan C."/>
            <person name="Murphy C."/>
            <person name="Pearson M."/>
            <person name="Poon T.W."/>
            <person name="Priest M."/>
            <person name="Roberts A."/>
            <person name="Saif S."/>
            <person name="Shea T."/>
            <person name="Sykes S."/>
            <person name="Wortman J."/>
            <person name="Nusbaum C."/>
            <person name="Birren B."/>
        </authorList>
    </citation>
    <scope>NUCLEOTIDE SEQUENCE</scope>
    <source>
        <strain evidence="7">54006</strain>
    </source>
</reference>
<evidence type="ECO:0000256" key="3">
    <source>
        <dbReference type="ARBA" id="ARBA00023157"/>
    </source>
</evidence>
<feature type="region of interest" description="Disordered" evidence="6">
    <location>
        <begin position="169"/>
        <end position="193"/>
    </location>
</feature>
<evidence type="ECO:0000256" key="6">
    <source>
        <dbReference type="SAM" id="MobiDB-lite"/>
    </source>
</evidence>
<name>X0KAB9_FUSO5</name>
<dbReference type="PANTHER" id="PTHR21107:SF2">
    <property type="entry name" value="CYTOCHROME C OXIDASE ASSEMBLY PROTEIN COX19"/>
    <property type="match status" value="1"/>
</dbReference>
<evidence type="ECO:0000256" key="2">
    <source>
        <dbReference type="ARBA" id="ARBA00022490"/>
    </source>
</evidence>
<protein>
    <recommendedName>
        <fullName evidence="8">Cytochrome c oxidase assembly protein COX19</fullName>
    </recommendedName>
</protein>
<evidence type="ECO:0000313" key="7">
    <source>
        <dbReference type="EMBL" id="EXM10398.1"/>
    </source>
</evidence>
<evidence type="ECO:0000256" key="1">
    <source>
        <dbReference type="ARBA" id="ARBA00004496"/>
    </source>
</evidence>
<dbReference type="PROSITE" id="PS51808">
    <property type="entry name" value="CHCH"/>
    <property type="match status" value="1"/>
</dbReference>
<dbReference type="PANTHER" id="PTHR21107">
    <property type="entry name" value="CYTOCHROME C OXIDASE ASSEMBLY PROTEIN COX19"/>
    <property type="match status" value="1"/>
</dbReference>
<gene>
    <name evidence="7" type="ORF">FOIG_00522</name>
</gene>
<comment type="subcellular location">
    <subcellularLocation>
        <location evidence="1">Cytoplasm</location>
    </subcellularLocation>
</comment>
<keyword evidence="3" id="KW-1015">Disulfide bond</keyword>
<dbReference type="Proteomes" id="UP000030685">
    <property type="component" value="Unassembled WGS sequence"/>
</dbReference>
<dbReference type="AlphaFoldDB" id="X0KAB9"/>
<proteinExistence type="inferred from homology"/>
<comment type="similarity">
    <text evidence="5">Belongs to the COX19 family.</text>
</comment>